<reference evidence="10" key="1">
    <citation type="submission" date="2019-03" db="EMBL/GenBank/DDBJ databases">
        <authorList>
            <person name="Mank J."/>
            <person name="Almeida P."/>
        </authorList>
    </citation>
    <scope>NUCLEOTIDE SEQUENCE</scope>
    <source>
        <strain evidence="10">78183</strain>
    </source>
</reference>
<dbReference type="FunFam" id="1.10.510.10:FF:000256">
    <property type="entry name" value="Serine/threonine-protein kinase TOUSLED"/>
    <property type="match status" value="1"/>
</dbReference>
<feature type="region of interest" description="Disordered" evidence="8">
    <location>
        <begin position="1"/>
        <end position="200"/>
    </location>
</feature>
<keyword evidence="1" id="KW-0723">Serine/threonine-protein kinase</keyword>
<evidence type="ECO:0000259" key="9">
    <source>
        <dbReference type="PROSITE" id="PS50011"/>
    </source>
</evidence>
<feature type="compositionally biased region" description="Basic and acidic residues" evidence="8">
    <location>
        <begin position="122"/>
        <end position="140"/>
    </location>
</feature>
<evidence type="ECO:0000256" key="4">
    <source>
        <dbReference type="ARBA" id="ARBA00022777"/>
    </source>
</evidence>
<dbReference type="PANTHER" id="PTHR22974:SF23">
    <property type="entry name" value="TOUSLED-LIKE KINASE, ISOFORM G"/>
    <property type="match status" value="1"/>
</dbReference>
<dbReference type="SMART" id="SM00220">
    <property type="entry name" value="S_TKc"/>
    <property type="match status" value="1"/>
</dbReference>
<evidence type="ECO:0000256" key="8">
    <source>
        <dbReference type="SAM" id="MobiDB-lite"/>
    </source>
</evidence>
<name>A0A6N2LFL3_SALVM</name>
<keyword evidence="4" id="KW-0418">Kinase</keyword>
<keyword evidence="7" id="KW-0175">Coiled coil</keyword>
<dbReference type="PROSITE" id="PS00107">
    <property type="entry name" value="PROTEIN_KINASE_ATP"/>
    <property type="match status" value="1"/>
</dbReference>
<dbReference type="GO" id="GO:0007059">
    <property type="term" value="P:chromosome segregation"/>
    <property type="evidence" value="ECO:0007669"/>
    <property type="project" value="TreeGrafter"/>
</dbReference>
<feature type="region of interest" description="Disordered" evidence="8">
    <location>
        <begin position="325"/>
        <end position="345"/>
    </location>
</feature>
<keyword evidence="3 6" id="KW-0547">Nucleotide-binding</keyword>
<keyword evidence="2" id="KW-0808">Transferase</keyword>
<dbReference type="GO" id="GO:0035556">
    <property type="term" value="P:intracellular signal transduction"/>
    <property type="evidence" value="ECO:0007669"/>
    <property type="project" value="TreeGrafter"/>
</dbReference>
<dbReference type="PROSITE" id="PS00108">
    <property type="entry name" value="PROTEIN_KINASE_ST"/>
    <property type="match status" value="1"/>
</dbReference>
<dbReference type="GO" id="GO:0005634">
    <property type="term" value="C:nucleus"/>
    <property type="evidence" value="ECO:0007669"/>
    <property type="project" value="TreeGrafter"/>
</dbReference>
<accession>A0A6N2LFL3</accession>
<evidence type="ECO:0000256" key="5">
    <source>
        <dbReference type="ARBA" id="ARBA00022840"/>
    </source>
</evidence>
<dbReference type="Gene3D" id="3.30.200.20">
    <property type="entry name" value="Phosphorylase Kinase, domain 1"/>
    <property type="match status" value="1"/>
</dbReference>
<feature type="compositionally biased region" description="Basic and acidic residues" evidence="8">
    <location>
        <begin position="325"/>
        <end position="339"/>
    </location>
</feature>
<feature type="compositionally biased region" description="Polar residues" evidence="8">
    <location>
        <begin position="160"/>
        <end position="182"/>
    </location>
</feature>
<dbReference type="PROSITE" id="PS50011">
    <property type="entry name" value="PROTEIN_KINASE_DOM"/>
    <property type="match status" value="1"/>
</dbReference>
<dbReference type="GO" id="GO:0005524">
    <property type="term" value="F:ATP binding"/>
    <property type="evidence" value="ECO:0007669"/>
    <property type="project" value="UniProtKB-UniRule"/>
</dbReference>
<proteinExistence type="predicted"/>
<dbReference type="SUPFAM" id="SSF56112">
    <property type="entry name" value="Protein kinase-like (PK-like)"/>
    <property type="match status" value="1"/>
</dbReference>
<evidence type="ECO:0000256" key="6">
    <source>
        <dbReference type="PROSITE-ProRule" id="PRU10141"/>
    </source>
</evidence>
<evidence type="ECO:0000256" key="2">
    <source>
        <dbReference type="ARBA" id="ARBA00022679"/>
    </source>
</evidence>
<dbReference type="InterPro" id="IPR000719">
    <property type="entry name" value="Prot_kinase_dom"/>
</dbReference>
<dbReference type="Pfam" id="PF00069">
    <property type="entry name" value="Pkinase"/>
    <property type="match status" value="1"/>
</dbReference>
<dbReference type="InterPro" id="IPR021495">
    <property type="entry name" value="CRR42-like"/>
</dbReference>
<evidence type="ECO:0000256" key="3">
    <source>
        <dbReference type="ARBA" id="ARBA00022741"/>
    </source>
</evidence>
<feature type="coiled-coil region" evidence="7">
    <location>
        <begin position="203"/>
        <end position="247"/>
    </location>
</feature>
<dbReference type="Gene3D" id="1.10.510.10">
    <property type="entry name" value="Transferase(Phosphotransferase) domain 1"/>
    <property type="match status" value="1"/>
</dbReference>
<dbReference type="InterPro" id="IPR008271">
    <property type="entry name" value="Ser/Thr_kinase_AS"/>
</dbReference>
<dbReference type="Pfam" id="PF11347">
    <property type="entry name" value="CRR42-like"/>
    <property type="match status" value="1"/>
</dbReference>
<feature type="binding site" evidence="6">
    <location>
        <position position="451"/>
    </location>
    <ligand>
        <name>ATP</name>
        <dbReference type="ChEBI" id="CHEBI:30616"/>
    </ligand>
</feature>
<gene>
    <name evidence="10" type="ORF">SVIM_LOCUS180724</name>
</gene>
<dbReference type="CDD" id="cd13990">
    <property type="entry name" value="STKc_TLK"/>
    <property type="match status" value="1"/>
</dbReference>
<dbReference type="InterPro" id="IPR017441">
    <property type="entry name" value="Protein_kinase_ATP_BS"/>
</dbReference>
<feature type="compositionally biased region" description="Low complexity" evidence="8">
    <location>
        <begin position="10"/>
        <end position="20"/>
    </location>
</feature>
<dbReference type="AlphaFoldDB" id="A0A6N2LFL3"/>
<evidence type="ECO:0000256" key="1">
    <source>
        <dbReference type="ARBA" id="ARBA00022527"/>
    </source>
</evidence>
<dbReference type="GO" id="GO:0004674">
    <property type="term" value="F:protein serine/threonine kinase activity"/>
    <property type="evidence" value="ECO:0007669"/>
    <property type="project" value="UniProtKB-KW"/>
</dbReference>
<keyword evidence="5 6" id="KW-0067">ATP-binding</keyword>
<dbReference type="EMBL" id="CAADRP010001112">
    <property type="protein sequence ID" value="VFU36150.1"/>
    <property type="molecule type" value="Genomic_DNA"/>
</dbReference>
<protein>
    <recommendedName>
        <fullName evidence="9">Protein kinase domain-containing protein</fullName>
    </recommendedName>
</protein>
<evidence type="ECO:0000313" key="10">
    <source>
        <dbReference type="EMBL" id="VFU36150.1"/>
    </source>
</evidence>
<feature type="coiled-coil region" evidence="7">
    <location>
        <begin position="373"/>
        <end position="407"/>
    </location>
</feature>
<feature type="compositionally biased region" description="Basic and acidic residues" evidence="8">
    <location>
        <begin position="184"/>
        <end position="200"/>
    </location>
</feature>
<feature type="domain" description="Protein kinase" evidence="9">
    <location>
        <begin position="422"/>
        <end position="715"/>
    </location>
</feature>
<organism evidence="10">
    <name type="scientific">Salix viminalis</name>
    <name type="common">Common osier</name>
    <name type="synonym">Basket willow</name>
    <dbReference type="NCBI Taxonomy" id="40686"/>
    <lineage>
        <taxon>Eukaryota</taxon>
        <taxon>Viridiplantae</taxon>
        <taxon>Streptophyta</taxon>
        <taxon>Embryophyta</taxon>
        <taxon>Tracheophyta</taxon>
        <taxon>Spermatophyta</taxon>
        <taxon>Magnoliopsida</taxon>
        <taxon>eudicotyledons</taxon>
        <taxon>Gunneridae</taxon>
        <taxon>Pentapetalae</taxon>
        <taxon>rosids</taxon>
        <taxon>fabids</taxon>
        <taxon>Malpighiales</taxon>
        <taxon>Salicaceae</taxon>
        <taxon>Saliceae</taxon>
        <taxon>Salix</taxon>
    </lineage>
</organism>
<dbReference type="InterPro" id="IPR011009">
    <property type="entry name" value="Kinase-like_dom_sf"/>
</dbReference>
<dbReference type="GO" id="GO:0010258">
    <property type="term" value="P:NADH dehydrogenase complex (plastoquinone) assembly"/>
    <property type="evidence" value="ECO:0007669"/>
    <property type="project" value="InterPro"/>
</dbReference>
<feature type="compositionally biased region" description="Low complexity" evidence="8">
    <location>
        <begin position="46"/>
        <end position="58"/>
    </location>
</feature>
<dbReference type="PANTHER" id="PTHR22974">
    <property type="entry name" value="MIXED LINEAGE PROTEIN KINASE"/>
    <property type="match status" value="1"/>
</dbReference>
<sequence length="857" mass="97545">MSDDMLLHFSSNSSNQSDQSLPTKIAKLEARMAGKVPSVTPAPPVQLQQQHQQQQQQQPIWSSVSSGPKFGPPEELAGSSDSDDDNGGEFLIQANTQKRQRLQENDNSVVIEHLETQTVNDGRQKTGESEETKGGFDTNRKKQGRGRGQSNSGRGRGSKANDQMRSQISVSTAMPSNGQLENSYLKDNRPKEHFRNDDRSSLEEELRAKVSILEEDLRKSRQEVSDNHDLCHQLEKELKELKDYEQQMKPKRTKIISDLLISVSKAERQEARMKVRQDSLRLGSVGVIRAGTIISETWEDGQMLKDLNIHLRQLLETKEAIERQRKSLKKRQSEDKGDGTDAESGAQEEDFLIQDEIFKSRLVSMKRVSHSVISMLQLEEEAILRERDRYELEKGRLIREMKRIRDEDGSRFNNFQILNHRYALLNLLGKGGFSEVYKAFDLVDHRYVACKLHGLNAQWSEDKKQSYIRHAMREYNIHKTLVHNHIVRLWDIFEIDQNTFCTVLEYCCGKDLDAVLKATPVLPEREARIIIVQIFQGLVYLNKRAQKIIHYDLKPGNVLFDEFGIAKVTDFGLSKIVEEDVGSQGMELTSQGAGTYWYLPPECFELSKTPLISSKVDVWSAGVLFYQMLYGRRPFGHDQSQERILREDTIIKARKAEFPSKPTISNEAKVLFSMHRPDNDFVHIPDGLQDLIRRCLTYNQADRPDVLTIAQDPYLTYVKRILLALAVLLMASSFSPTSTIPRTNPTLQSNHSTNNVWNQRLNLVTRCESKESSSETNLPAKRTAKLGIGAPIVVIEAPKMIKTAATMPCLRVNTGLVKPGDVGRIVSRKPKDVWAVRLSIGTYLIDGKYFKPLELDE</sequence>
<evidence type="ECO:0000256" key="7">
    <source>
        <dbReference type="SAM" id="Coils"/>
    </source>
</evidence>